<keyword evidence="2" id="KW-1185">Reference proteome</keyword>
<name>A0A182E532_ONCOC</name>
<organism evidence="3">
    <name type="scientific">Onchocerca ochengi</name>
    <name type="common">Filarial nematode worm</name>
    <dbReference type="NCBI Taxonomy" id="42157"/>
    <lineage>
        <taxon>Eukaryota</taxon>
        <taxon>Metazoa</taxon>
        <taxon>Ecdysozoa</taxon>
        <taxon>Nematoda</taxon>
        <taxon>Chromadorea</taxon>
        <taxon>Rhabditida</taxon>
        <taxon>Spirurina</taxon>
        <taxon>Spiruromorpha</taxon>
        <taxon>Filarioidea</taxon>
        <taxon>Onchocercidae</taxon>
        <taxon>Onchocerca</taxon>
    </lineage>
</organism>
<dbReference type="EMBL" id="UYRW01000559">
    <property type="protein sequence ID" value="VDK67994.1"/>
    <property type="molecule type" value="Genomic_DNA"/>
</dbReference>
<dbReference type="AlphaFoldDB" id="A0A182E532"/>
<accession>A0A182E532</accession>
<protein>
    <submittedName>
        <fullName evidence="3">Ovule protein</fullName>
    </submittedName>
</protein>
<reference evidence="1 2" key="2">
    <citation type="submission" date="2018-08" db="EMBL/GenBank/DDBJ databases">
        <authorList>
            <person name="Laetsch R D."/>
            <person name="Stevens L."/>
            <person name="Kumar S."/>
            <person name="Blaxter L. M."/>
        </authorList>
    </citation>
    <scope>NUCLEOTIDE SEQUENCE [LARGE SCALE GENOMIC DNA]</scope>
</reference>
<evidence type="ECO:0000313" key="2">
    <source>
        <dbReference type="Proteomes" id="UP000271087"/>
    </source>
</evidence>
<gene>
    <name evidence="1" type="ORF">NOO_LOCUS3106</name>
</gene>
<evidence type="ECO:0000313" key="1">
    <source>
        <dbReference type="EMBL" id="VDK67994.1"/>
    </source>
</evidence>
<dbReference type="WBParaSite" id="nOo.2.0.1.t03106-RA">
    <property type="protein sequence ID" value="nOo.2.0.1.t03106-RA"/>
    <property type="gene ID" value="nOo.2.0.1.g03106"/>
</dbReference>
<evidence type="ECO:0000313" key="3">
    <source>
        <dbReference type="WBParaSite" id="nOo.2.0.1.t03106-RA"/>
    </source>
</evidence>
<sequence length="154" mass="17289">MLIANATRIGNYNLKWNGISVGITRMRGKKTSSLLKGSAKIIALRHCRKVLAGYMPKTTMSLPLFTYLQIYLIDLTELNISRLCVLCMLSIAKTNMEQLIGYQFRCHPSVFVWLLIMHGEFGFSTPQDPCIIFFVTTSYKSLSTSESGVSAHIT</sequence>
<reference evidence="3" key="1">
    <citation type="submission" date="2016-06" db="UniProtKB">
        <authorList>
            <consortium name="WormBaseParasite"/>
        </authorList>
    </citation>
    <scope>IDENTIFICATION</scope>
</reference>
<dbReference type="Proteomes" id="UP000271087">
    <property type="component" value="Unassembled WGS sequence"/>
</dbReference>
<proteinExistence type="predicted"/>